<dbReference type="EMBL" id="BAAAZX010000021">
    <property type="protein sequence ID" value="GAA4013275.1"/>
    <property type="molecule type" value="Genomic_DNA"/>
</dbReference>
<accession>A0ABP7SL31</accession>
<name>A0ABP7SL31_9ACTN</name>
<protein>
    <recommendedName>
        <fullName evidence="3">UvrD-like helicase C-terminal domain-containing protein</fullName>
    </recommendedName>
</protein>
<dbReference type="Proteomes" id="UP001500456">
    <property type="component" value="Unassembled WGS sequence"/>
</dbReference>
<comment type="caution">
    <text evidence="1">The sequence shown here is derived from an EMBL/GenBank/DDBJ whole genome shotgun (WGS) entry which is preliminary data.</text>
</comment>
<gene>
    <name evidence="1" type="ORF">GCM10022232_64390</name>
</gene>
<organism evidence="1 2">
    <name type="scientific">Streptomyces plumbiresistens</name>
    <dbReference type="NCBI Taxonomy" id="511811"/>
    <lineage>
        <taxon>Bacteria</taxon>
        <taxon>Bacillati</taxon>
        <taxon>Actinomycetota</taxon>
        <taxon>Actinomycetes</taxon>
        <taxon>Kitasatosporales</taxon>
        <taxon>Streptomycetaceae</taxon>
        <taxon>Streptomyces</taxon>
    </lineage>
</organism>
<evidence type="ECO:0000313" key="1">
    <source>
        <dbReference type="EMBL" id="GAA4013275.1"/>
    </source>
</evidence>
<keyword evidence="2" id="KW-1185">Reference proteome</keyword>
<proteinExistence type="predicted"/>
<sequence>MAERGVYIRTVTSEALCDYAFVGGTPGRSTRRTEQGMGLRRMYVTLTRAVSGLIVTRSTRLRAGPSRLRRRLGVRPGGRPIVADPDTFAY</sequence>
<evidence type="ECO:0008006" key="3">
    <source>
        <dbReference type="Google" id="ProtNLM"/>
    </source>
</evidence>
<evidence type="ECO:0000313" key="2">
    <source>
        <dbReference type="Proteomes" id="UP001500456"/>
    </source>
</evidence>
<reference evidence="2" key="1">
    <citation type="journal article" date="2019" name="Int. J. Syst. Evol. Microbiol.">
        <title>The Global Catalogue of Microorganisms (GCM) 10K type strain sequencing project: providing services to taxonomists for standard genome sequencing and annotation.</title>
        <authorList>
            <consortium name="The Broad Institute Genomics Platform"/>
            <consortium name="The Broad Institute Genome Sequencing Center for Infectious Disease"/>
            <person name="Wu L."/>
            <person name="Ma J."/>
        </authorList>
    </citation>
    <scope>NUCLEOTIDE SEQUENCE [LARGE SCALE GENOMIC DNA]</scope>
    <source>
        <strain evidence="2">JCM 16924</strain>
    </source>
</reference>